<evidence type="ECO:0000256" key="1">
    <source>
        <dbReference type="SAM" id="MobiDB-lite"/>
    </source>
</evidence>
<evidence type="ECO:0000313" key="2">
    <source>
        <dbReference type="EMBL" id="KAF6141685.1"/>
    </source>
</evidence>
<comment type="caution">
    <text evidence="2">The sequence shown here is derived from an EMBL/GenBank/DDBJ whole genome shotgun (WGS) entry which is preliminary data.</text>
</comment>
<reference evidence="2 3" key="1">
    <citation type="journal article" date="2020" name="IScience">
        <title>Genome Sequencing of the Endangered Kingdonia uniflora (Circaeasteraceae, Ranunculales) Reveals Potential Mechanisms of Evolutionary Specialization.</title>
        <authorList>
            <person name="Sun Y."/>
            <person name="Deng T."/>
            <person name="Zhang A."/>
            <person name="Moore M.J."/>
            <person name="Landis J.B."/>
            <person name="Lin N."/>
            <person name="Zhang H."/>
            <person name="Zhang X."/>
            <person name="Huang J."/>
            <person name="Zhang X."/>
            <person name="Sun H."/>
            <person name="Wang H."/>
        </authorList>
    </citation>
    <scope>NUCLEOTIDE SEQUENCE [LARGE SCALE GENOMIC DNA]</scope>
    <source>
        <strain evidence="2">TB1705</strain>
        <tissue evidence="2">Leaf</tissue>
    </source>
</reference>
<dbReference type="Proteomes" id="UP000541444">
    <property type="component" value="Unassembled WGS sequence"/>
</dbReference>
<protein>
    <submittedName>
        <fullName evidence="2">Uncharacterized protein</fullName>
    </submittedName>
</protein>
<dbReference type="EMBL" id="JACGCM010002300">
    <property type="protein sequence ID" value="KAF6141685.1"/>
    <property type="molecule type" value="Genomic_DNA"/>
</dbReference>
<gene>
    <name evidence="2" type="ORF">GIB67_001237</name>
</gene>
<name>A0A7J7LGC2_9MAGN</name>
<proteinExistence type="predicted"/>
<accession>A0A7J7LGC2</accession>
<feature type="compositionally biased region" description="Polar residues" evidence="1">
    <location>
        <begin position="58"/>
        <end position="76"/>
    </location>
</feature>
<sequence length="76" mass="8801">NHSLSLNLSHSKFKFHSLSSGFPPLNHSVSLNLKFKFLLNSHTLYLPPVKASRRHPNIYQQTQHPNIYQQGMESME</sequence>
<organism evidence="2 3">
    <name type="scientific">Kingdonia uniflora</name>
    <dbReference type="NCBI Taxonomy" id="39325"/>
    <lineage>
        <taxon>Eukaryota</taxon>
        <taxon>Viridiplantae</taxon>
        <taxon>Streptophyta</taxon>
        <taxon>Embryophyta</taxon>
        <taxon>Tracheophyta</taxon>
        <taxon>Spermatophyta</taxon>
        <taxon>Magnoliopsida</taxon>
        <taxon>Ranunculales</taxon>
        <taxon>Circaeasteraceae</taxon>
        <taxon>Kingdonia</taxon>
    </lineage>
</organism>
<feature type="non-terminal residue" evidence="2">
    <location>
        <position position="1"/>
    </location>
</feature>
<feature type="region of interest" description="Disordered" evidence="1">
    <location>
        <begin position="55"/>
        <end position="76"/>
    </location>
</feature>
<evidence type="ECO:0000313" key="3">
    <source>
        <dbReference type="Proteomes" id="UP000541444"/>
    </source>
</evidence>
<keyword evidence="3" id="KW-1185">Reference proteome</keyword>
<dbReference type="AlphaFoldDB" id="A0A7J7LGC2"/>